<dbReference type="InterPro" id="IPR036390">
    <property type="entry name" value="WH_DNA-bd_sf"/>
</dbReference>
<dbReference type="GO" id="GO:0003700">
    <property type="term" value="F:DNA-binding transcription factor activity"/>
    <property type="evidence" value="ECO:0007669"/>
    <property type="project" value="InterPro"/>
</dbReference>
<dbReference type="SMART" id="SM00345">
    <property type="entry name" value="HTH_GNTR"/>
    <property type="match status" value="2"/>
</dbReference>
<dbReference type="SUPFAM" id="SSF48008">
    <property type="entry name" value="GntR ligand-binding domain-like"/>
    <property type="match status" value="1"/>
</dbReference>
<dbReference type="GO" id="GO:0003677">
    <property type="term" value="F:DNA binding"/>
    <property type="evidence" value="ECO:0007669"/>
    <property type="project" value="UniProtKB-KW"/>
</dbReference>
<evidence type="ECO:0000256" key="2">
    <source>
        <dbReference type="ARBA" id="ARBA00023125"/>
    </source>
</evidence>
<dbReference type="Proteomes" id="UP000284547">
    <property type="component" value="Unassembled WGS sequence"/>
</dbReference>
<dbReference type="Gene3D" id="1.20.120.530">
    <property type="entry name" value="GntR ligand-binding domain-like"/>
    <property type="match status" value="1"/>
</dbReference>
<feature type="domain" description="HTH gntR-type" evidence="4">
    <location>
        <begin position="17"/>
        <end position="70"/>
    </location>
</feature>
<dbReference type="InterPro" id="IPR011711">
    <property type="entry name" value="GntR_C"/>
</dbReference>
<feature type="domain" description="HTH gntR-type" evidence="4">
    <location>
        <begin position="89"/>
        <end position="147"/>
    </location>
</feature>
<dbReference type="Gene3D" id="1.10.10.10">
    <property type="entry name" value="Winged helix-like DNA-binding domain superfamily/Winged helix DNA-binding domain"/>
    <property type="match status" value="2"/>
</dbReference>
<dbReference type="RefSeq" id="WP_118149385.1">
    <property type="nucleotide sequence ID" value="NZ_QWEY01000001.1"/>
</dbReference>
<dbReference type="SUPFAM" id="SSF46785">
    <property type="entry name" value="Winged helix' DNA-binding domain"/>
    <property type="match status" value="2"/>
</dbReference>
<accession>A0A411Z6D9</accession>
<reference evidence="6 7" key="1">
    <citation type="submission" date="2018-08" db="EMBL/GenBank/DDBJ databases">
        <title>Flavobacterium tibetense sp. nov., isolated from a wetland YonghuCo on Tibetan Plateau.</title>
        <authorList>
            <person name="Phurbu D."/>
            <person name="Lu H."/>
            <person name="Xing P."/>
        </authorList>
    </citation>
    <scope>NUCLEOTIDE SEQUENCE [LARGE SCALE GENOMIC DNA]</scope>
    <source>
        <strain evidence="6 7">DJC</strain>
    </source>
</reference>
<keyword evidence="2" id="KW-0238">DNA-binding</keyword>
<evidence type="ECO:0000259" key="5">
    <source>
        <dbReference type="SMART" id="SM00895"/>
    </source>
</evidence>
<dbReference type="InterPro" id="IPR000524">
    <property type="entry name" value="Tscrpt_reg_HTH_GntR"/>
</dbReference>
<comment type="caution">
    <text evidence="6">The sequence shown here is derived from an EMBL/GenBank/DDBJ whole genome shotgun (WGS) entry which is preliminary data.</text>
</comment>
<dbReference type="InterPro" id="IPR036388">
    <property type="entry name" value="WH-like_DNA-bd_sf"/>
</dbReference>
<name>A0A411Z6D9_9RHOB</name>
<organism evidence="6 7">
    <name type="scientific">Pseudotabrizicola alkalilacus</name>
    <dbReference type="NCBI Taxonomy" id="2305252"/>
    <lineage>
        <taxon>Bacteria</taxon>
        <taxon>Pseudomonadati</taxon>
        <taxon>Pseudomonadota</taxon>
        <taxon>Alphaproteobacteria</taxon>
        <taxon>Rhodobacterales</taxon>
        <taxon>Paracoccaceae</taxon>
        <taxon>Pseudotabrizicola</taxon>
    </lineage>
</organism>
<proteinExistence type="predicted"/>
<dbReference type="InterPro" id="IPR008920">
    <property type="entry name" value="TF_FadR/GntR_C"/>
</dbReference>
<protein>
    <submittedName>
        <fullName evidence="6">GntR family transcriptional regulator</fullName>
    </submittedName>
</protein>
<dbReference type="OrthoDB" id="9799812at2"/>
<dbReference type="PANTHER" id="PTHR43537:SF51">
    <property type="entry name" value="HTH-TYPE TRANSCRIPTIONAL REGULATOR LGOR-RELATED"/>
    <property type="match status" value="1"/>
</dbReference>
<dbReference type="AlphaFoldDB" id="A0A411Z6D9"/>
<keyword evidence="3" id="KW-0804">Transcription</keyword>
<gene>
    <name evidence="6" type="ORF">D1012_00455</name>
</gene>
<evidence type="ECO:0000256" key="3">
    <source>
        <dbReference type="ARBA" id="ARBA00023163"/>
    </source>
</evidence>
<evidence type="ECO:0000259" key="4">
    <source>
        <dbReference type="SMART" id="SM00345"/>
    </source>
</evidence>
<evidence type="ECO:0000313" key="7">
    <source>
        <dbReference type="Proteomes" id="UP000284547"/>
    </source>
</evidence>
<keyword evidence="1" id="KW-0805">Transcription regulation</keyword>
<evidence type="ECO:0000313" key="6">
    <source>
        <dbReference type="EMBL" id="RGP38640.1"/>
    </source>
</evidence>
<dbReference type="SMART" id="SM00895">
    <property type="entry name" value="FCD"/>
    <property type="match status" value="1"/>
</dbReference>
<dbReference type="Pfam" id="PF00392">
    <property type="entry name" value="GntR"/>
    <property type="match status" value="1"/>
</dbReference>
<feature type="domain" description="GntR C-terminal" evidence="5">
    <location>
        <begin position="157"/>
        <end position="285"/>
    </location>
</feature>
<evidence type="ECO:0000256" key="1">
    <source>
        <dbReference type="ARBA" id="ARBA00023015"/>
    </source>
</evidence>
<dbReference type="EMBL" id="QWEY01000001">
    <property type="protein sequence ID" value="RGP38640.1"/>
    <property type="molecule type" value="Genomic_DNA"/>
</dbReference>
<sequence length="300" mass="34113">MARTDTRFRQSHNALLDILSGIPVGAGLPSEVQLAAKLGVSRTVIRAVVQKLGADGILQGTGRDKQLVRVPKVRDRLPLREEYIRRDELEARFLDWVLRFDVPAGTALNITQLARQFMVPPHALQEFLASLGQSGLIERRPRGGWRLLGFTADYAVELSEFRQVLELNAVRVFTALPEDHPAWAALTVIRDEHLDLLDRIDHDFHDFSRLDGRFHALINSVVSNRFVAEFQKVISLIFHYHYQWDKTMERYRNEAAIREHLTIIAALQVRDASAAKARLRAHLATSKETLLSSMRGHHLA</sequence>
<dbReference type="PRINTS" id="PR00035">
    <property type="entry name" value="HTHGNTR"/>
</dbReference>
<dbReference type="PANTHER" id="PTHR43537">
    <property type="entry name" value="TRANSCRIPTIONAL REGULATOR, GNTR FAMILY"/>
    <property type="match status" value="1"/>
</dbReference>
<keyword evidence="7" id="KW-1185">Reference proteome</keyword>
<dbReference type="Pfam" id="PF07729">
    <property type="entry name" value="FCD"/>
    <property type="match status" value="1"/>
</dbReference>